<name>A0A195E3Y4_9HYME</name>
<dbReference type="PROSITE" id="PS50164">
    <property type="entry name" value="GIY_YIG"/>
    <property type="match status" value="1"/>
</dbReference>
<feature type="domain" description="GIY-YIG" evidence="1">
    <location>
        <begin position="110"/>
        <end position="192"/>
    </location>
</feature>
<reference evidence="2 3" key="1">
    <citation type="submission" date="2015-09" db="EMBL/GenBank/DDBJ databases">
        <title>Trachymyrmex cornetzi WGS genome.</title>
        <authorList>
            <person name="Nygaard S."/>
            <person name="Hu H."/>
            <person name="Boomsma J."/>
            <person name="Zhang G."/>
        </authorList>
    </citation>
    <scope>NUCLEOTIDE SEQUENCE [LARGE SCALE GENOMIC DNA]</scope>
    <source>
        <strain evidence="2">Tcor2-1</strain>
        <tissue evidence="2">Whole body</tissue>
    </source>
</reference>
<accession>A0A195E3Y4</accession>
<proteinExistence type="predicted"/>
<dbReference type="InterPro" id="IPR000305">
    <property type="entry name" value="GIY-YIG_endonuc"/>
</dbReference>
<dbReference type="Gene3D" id="3.40.1440.10">
    <property type="entry name" value="GIY-YIG endonuclease"/>
    <property type="match status" value="1"/>
</dbReference>
<dbReference type="STRING" id="471704.A0A195E3Y4"/>
<dbReference type="SUPFAM" id="SSF82771">
    <property type="entry name" value="GIY-YIG endonuclease"/>
    <property type="match status" value="1"/>
</dbReference>
<organism evidence="2 3">
    <name type="scientific">Trachymyrmex cornetzi</name>
    <dbReference type="NCBI Taxonomy" id="471704"/>
    <lineage>
        <taxon>Eukaryota</taxon>
        <taxon>Metazoa</taxon>
        <taxon>Ecdysozoa</taxon>
        <taxon>Arthropoda</taxon>
        <taxon>Hexapoda</taxon>
        <taxon>Insecta</taxon>
        <taxon>Pterygota</taxon>
        <taxon>Neoptera</taxon>
        <taxon>Endopterygota</taxon>
        <taxon>Hymenoptera</taxon>
        <taxon>Apocrita</taxon>
        <taxon>Aculeata</taxon>
        <taxon>Formicoidea</taxon>
        <taxon>Formicidae</taxon>
        <taxon>Myrmicinae</taxon>
        <taxon>Trachymyrmex</taxon>
    </lineage>
</organism>
<dbReference type="AlphaFoldDB" id="A0A195E3Y4"/>
<evidence type="ECO:0000259" key="1">
    <source>
        <dbReference type="PROSITE" id="PS50164"/>
    </source>
</evidence>
<dbReference type="InterPro" id="IPR035901">
    <property type="entry name" value="GIY-YIG_endonuc_sf"/>
</dbReference>
<gene>
    <name evidence="2" type="ORF">ALC57_08098</name>
</gene>
<dbReference type="EMBL" id="KQ979701">
    <property type="protein sequence ID" value="KYN19622.1"/>
    <property type="molecule type" value="Genomic_DNA"/>
</dbReference>
<dbReference type="Pfam" id="PF01541">
    <property type="entry name" value="GIY-YIG"/>
    <property type="match status" value="1"/>
</dbReference>
<dbReference type="Proteomes" id="UP000078492">
    <property type="component" value="Unassembled WGS sequence"/>
</dbReference>
<keyword evidence="3" id="KW-1185">Reference proteome</keyword>
<protein>
    <recommendedName>
        <fullName evidence="1">GIY-YIG domain-containing protein</fullName>
    </recommendedName>
</protein>
<evidence type="ECO:0000313" key="3">
    <source>
        <dbReference type="Proteomes" id="UP000078492"/>
    </source>
</evidence>
<dbReference type="CDD" id="cd10442">
    <property type="entry name" value="GIY-YIG_PLEs"/>
    <property type="match status" value="1"/>
</dbReference>
<evidence type="ECO:0000313" key="2">
    <source>
        <dbReference type="EMBL" id="KYN19622.1"/>
    </source>
</evidence>
<sequence>MTNQREKAISCQGRVSKGASAFAISHSSCHYLADESSHGAFLRSPRAVQSVHRREYIPRIQQRNITISEPRKKIKNYLKKYNTIRVAHQGFNKLNSIIKVQKDKLKKMLHTNVVYKIFCKDCDATYVGQTSRTLKTRIGEHKNHINWNTQQRSVIAEHRLEYSHEFDWNNIKILDEENMLDKRLTSEMIYIQKQKNSSNMQTDTELLNKNYECLFID</sequence>